<name>A0A8J6HE72_TENMO</name>
<feature type="region of interest" description="Disordered" evidence="1">
    <location>
        <begin position="118"/>
        <end position="139"/>
    </location>
</feature>
<reference evidence="3" key="1">
    <citation type="journal article" date="2020" name="J Insects Food Feed">
        <title>The yellow mealworm (Tenebrio molitor) genome: a resource for the emerging insects as food and feed industry.</title>
        <authorList>
            <person name="Eriksson T."/>
            <person name="Andere A."/>
            <person name="Kelstrup H."/>
            <person name="Emery V."/>
            <person name="Picard C."/>
        </authorList>
    </citation>
    <scope>NUCLEOTIDE SEQUENCE</scope>
    <source>
        <strain evidence="3">Stoneville</strain>
        <tissue evidence="3">Whole head</tissue>
    </source>
</reference>
<accession>A0A8J6HE72</accession>
<dbReference type="Pfam" id="PF22987">
    <property type="entry name" value="Tudor_KDM3B"/>
    <property type="match status" value="1"/>
</dbReference>
<protein>
    <recommendedName>
        <fullName evidence="2">Lysine-specific demethylase 3A/B tudor domain-containing protein</fullName>
    </recommendedName>
</protein>
<evidence type="ECO:0000259" key="2">
    <source>
        <dbReference type="Pfam" id="PF22987"/>
    </source>
</evidence>
<evidence type="ECO:0000313" key="3">
    <source>
        <dbReference type="EMBL" id="KAH0813030.1"/>
    </source>
</evidence>
<dbReference type="InterPro" id="IPR054503">
    <property type="entry name" value="KDM3AB_Tudor"/>
</dbReference>
<keyword evidence="4" id="KW-1185">Reference proteome</keyword>
<evidence type="ECO:0000256" key="1">
    <source>
        <dbReference type="SAM" id="MobiDB-lite"/>
    </source>
</evidence>
<comment type="caution">
    <text evidence="3">The sequence shown here is derived from an EMBL/GenBank/DDBJ whole genome shotgun (WGS) entry which is preliminary data.</text>
</comment>
<feature type="region of interest" description="Disordered" evidence="1">
    <location>
        <begin position="180"/>
        <end position="202"/>
    </location>
</feature>
<evidence type="ECO:0000313" key="4">
    <source>
        <dbReference type="Proteomes" id="UP000719412"/>
    </source>
</evidence>
<reference evidence="3" key="2">
    <citation type="submission" date="2021-08" db="EMBL/GenBank/DDBJ databases">
        <authorList>
            <person name="Eriksson T."/>
        </authorList>
    </citation>
    <scope>NUCLEOTIDE SEQUENCE</scope>
    <source>
        <strain evidence="3">Stoneville</strain>
        <tissue evidence="3">Whole head</tissue>
    </source>
</reference>
<dbReference type="Proteomes" id="UP000719412">
    <property type="component" value="Unassembled WGS sequence"/>
</dbReference>
<dbReference type="AlphaFoldDB" id="A0A8J6HE72"/>
<feature type="domain" description="Lysine-specific demethylase 3A/B tudor" evidence="2">
    <location>
        <begin position="73"/>
        <end position="112"/>
    </location>
</feature>
<proteinExistence type="predicted"/>
<gene>
    <name evidence="3" type="ORF">GEV33_009761</name>
</gene>
<organism evidence="3 4">
    <name type="scientific">Tenebrio molitor</name>
    <name type="common">Yellow mealworm beetle</name>
    <dbReference type="NCBI Taxonomy" id="7067"/>
    <lineage>
        <taxon>Eukaryota</taxon>
        <taxon>Metazoa</taxon>
        <taxon>Ecdysozoa</taxon>
        <taxon>Arthropoda</taxon>
        <taxon>Hexapoda</taxon>
        <taxon>Insecta</taxon>
        <taxon>Pterygota</taxon>
        <taxon>Neoptera</taxon>
        <taxon>Endopterygota</taxon>
        <taxon>Coleoptera</taxon>
        <taxon>Polyphaga</taxon>
        <taxon>Cucujiformia</taxon>
        <taxon>Tenebrionidae</taxon>
        <taxon>Tenebrio</taxon>
    </lineage>
</organism>
<dbReference type="EMBL" id="JABDTM020025635">
    <property type="protein sequence ID" value="KAH0813030.1"/>
    <property type="molecule type" value="Genomic_DNA"/>
</dbReference>
<sequence length="397" mass="44335">MIHVFESLELELEEKFVLKEIQRKVIQLGLMEIVEEADRHEQLLDSLKFHLCNFTGICCNFHDGAQERMKLDRKDLILTDDTVLEEHNEDPALVQMRLIGDGVVESIMRGENVGITPRRSRSAVLQTQHQQQPSMAERRATAPELLPCPADCTPPQTLRSHYTQRSSVNTSFFVSRPIFQEKTAEPQSRTPPPSITRQSTHESGKCVNWLITPAIDNRRGDRRVYESFSGGGGDQTQVADVSLFCNRVSRDFAPDGESRAGLIKRYGCALAIFIHVTALESSNLSPEAHITLIDCHPTVRLIKLIIAIQSRVVRGLSVTSTSATSVNGRKQRSGKPALEVAANGGASPEPLDKERLSVLVSEERSAPTRGQLLQKRDLHYVVLTPRTKNTLVFMLND</sequence>
<feature type="compositionally biased region" description="Polar residues" evidence="1">
    <location>
        <begin position="123"/>
        <end position="134"/>
    </location>
</feature>